<dbReference type="OrthoDB" id="9811084at2"/>
<evidence type="ECO:0000256" key="2">
    <source>
        <dbReference type="ARBA" id="ARBA00023125"/>
    </source>
</evidence>
<sequence length="222" mass="24959">MAEGVIDKTIPGVQSDGDAPSKGVRTRERIMDIAEEAILHKGFAATSIDELVEAAGITKSGFFYHFHDKNDLARQIVARFSERDNRILDQLTERARSLSDDPLQSFLIFIRLFAETMDDLPELHPGCLAASITYQERFFDREVTRLIRETAIGWRTRFHDWLSEIAELYPPAIPADLTALADHFTVVADGGIITSRALGDKAIIGRQMRLLHDHVKLLFGGR</sequence>
<keyword evidence="2 4" id="KW-0238">DNA-binding</keyword>
<dbReference type="Pfam" id="PF00440">
    <property type="entry name" value="TetR_N"/>
    <property type="match status" value="1"/>
</dbReference>
<name>A0A437MAA2_9SPHN</name>
<evidence type="ECO:0000256" key="4">
    <source>
        <dbReference type="PROSITE-ProRule" id="PRU00335"/>
    </source>
</evidence>
<evidence type="ECO:0000259" key="6">
    <source>
        <dbReference type="PROSITE" id="PS50977"/>
    </source>
</evidence>
<dbReference type="PRINTS" id="PR00455">
    <property type="entry name" value="HTHTETR"/>
</dbReference>
<proteinExistence type="predicted"/>
<dbReference type="PANTHER" id="PTHR47506:SF1">
    <property type="entry name" value="HTH-TYPE TRANSCRIPTIONAL REGULATOR YJDC"/>
    <property type="match status" value="1"/>
</dbReference>
<dbReference type="RefSeq" id="WP_127744135.1">
    <property type="nucleotide sequence ID" value="NZ_SACN01000001.1"/>
</dbReference>
<dbReference type="InterPro" id="IPR001647">
    <property type="entry name" value="HTH_TetR"/>
</dbReference>
<dbReference type="PROSITE" id="PS50977">
    <property type="entry name" value="HTH_TETR_2"/>
    <property type="match status" value="1"/>
</dbReference>
<dbReference type="AlphaFoldDB" id="A0A437MAA2"/>
<comment type="caution">
    <text evidence="7">The sequence shown here is derived from an EMBL/GenBank/DDBJ whole genome shotgun (WGS) entry which is preliminary data.</text>
</comment>
<keyword evidence="3" id="KW-0804">Transcription</keyword>
<feature type="DNA-binding region" description="H-T-H motif" evidence="4">
    <location>
        <begin position="47"/>
        <end position="66"/>
    </location>
</feature>
<dbReference type="SUPFAM" id="SSF48498">
    <property type="entry name" value="Tetracyclin repressor-like, C-terminal domain"/>
    <property type="match status" value="1"/>
</dbReference>
<dbReference type="Proteomes" id="UP000282971">
    <property type="component" value="Unassembled WGS sequence"/>
</dbReference>
<dbReference type="InterPro" id="IPR036271">
    <property type="entry name" value="Tet_transcr_reg_TetR-rel_C_sf"/>
</dbReference>
<feature type="region of interest" description="Disordered" evidence="5">
    <location>
        <begin position="1"/>
        <end position="25"/>
    </location>
</feature>
<keyword evidence="8" id="KW-1185">Reference proteome</keyword>
<evidence type="ECO:0000256" key="3">
    <source>
        <dbReference type="ARBA" id="ARBA00023163"/>
    </source>
</evidence>
<dbReference type="Gene3D" id="1.10.357.10">
    <property type="entry name" value="Tetracycline Repressor, domain 2"/>
    <property type="match status" value="1"/>
</dbReference>
<evidence type="ECO:0000256" key="5">
    <source>
        <dbReference type="SAM" id="MobiDB-lite"/>
    </source>
</evidence>
<keyword evidence="1" id="KW-0805">Transcription regulation</keyword>
<protein>
    <submittedName>
        <fullName evidence="7">TetR/AcrR family transcriptional regulator</fullName>
    </submittedName>
</protein>
<feature type="domain" description="HTH tetR-type" evidence="6">
    <location>
        <begin position="24"/>
        <end position="84"/>
    </location>
</feature>
<evidence type="ECO:0000313" key="7">
    <source>
        <dbReference type="EMBL" id="RVT94561.1"/>
    </source>
</evidence>
<dbReference type="GO" id="GO:0003677">
    <property type="term" value="F:DNA binding"/>
    <property type="evidence" value="ECO:0007669"/>
    <property type="project" value="UniProtKB-UniRule"/>
</dbReference>
<evidence type="ECO:0000256" key="1">
    <source>
        <dbReference type="ARBA" id="ARBA00023015"/>
    </source>
</evidence>
<organism evidence="7 8">
    <name type="scientific">Sphingomonas crocodyli</name>
    <dbReference type="NCBI Taxonomy" id="1979270"/>
    <lineage>
        <taxon>Bacteria</taxon>
        <taxon>Pseudomonadati</taxon>
        <taxon>Pseudomonadota</taxon>
        <taxon>Alphaproteobacteria</taxon>
        <taxon>Sphingomonadales</taxon>
        <taxon>Sphingomonadaceae</taxon>
        <taxon>Sphingomonas</taxon>
    </lineage>
</organism>
<gene>
    <name evidence="7" type="ORF">EOD43_12195</name>
</gene>
<evidence type="ECO:0000313" key="8">
    <source>
        <dbReference type="Proteomes" id="UP000282971"/>
    </source>
</evidence>
<reference evidence="7 8" key="1">
    <citation type="submission" date="2019-01" db="EMBL/GenBank/DDBJ databases">
        <authorList>
            <person name="Chen W.-M."/>
        </authorList>
    </citation>
    <scope>NUCLEOTIDE SEQUENCE [LARGE SCALE GENOMIC DNA]</scope>
    <source>
        <strain evidence="7 8">CCP-7</strain>
    </source>
</reference>
<dbReference type="InterPro" id="IPR009057">
    <property type="entry name" value="Homeodomain-like_sf"/>
</dbReference>
<dbReference type="EMBL" id="SACN01000001">
    <property type="protein sequence ID" value="RVT94561.1"/>
    <property type="molecule type" value="Genomic_DNA"/>
</dbReference>
<dbReference type="SUPFAM" id="SSF46689">
    <property type="entry name" value="Homeodomain-like"/>
    <property type="match status" value="1"/>
</dbReference>
<dbReference type="PANTHER" id="PTHR47506">
    <property type="entry name" value="TRANSCRIPTIONAL REGULATORY PROTEIN"/>
    <property type="match status" value="1"/>
</dbReference>
<accession>A0A437MAA2</accession>